<organism evidence="1 2">
    <name type="scientific">Russula earlei</name>
    <dbReference type="NCBI Taxonomy" id="71964"/>
    <lineage>
        <taxon>Eukaryota</taxon>
        <taxon>Fungi</taxon>
        <taxon>Dikarya</taxon>
        <taxon>Basidiomycota</taxon>
        <taxon>Agaricomycotina</taxon>
        <taxon>Agaricomycetes</taxon>
        <taxon>Russulales</taxon>
        <taxon>Russulaceae</taxon>
        <taxon>Russula</taxon>
    </lineage>
</organism>
<accession>A0ACC0TRV3</accession>
<evidence type="ECO:0000313" key="1">
    <source>
        <dbReference type="EMBL" id="KAI9433628.1"/>
    </source>
</evidence>
<name>A0ACC0TRV3_9AGAM</name>
<proteinExistence type="predicted"/>
<sequence length="521" mass="58573">MKLKVLLVVFVGCIATVVATAQNKLTVDKVYSAQLKNSGSIIGDGQVKGYFLFYQSDKVDKKTNEYTLSILDQNLNKVKEIKFTDSKDVQLMEAAYNGNALSFLFHNKKEKIFESRVYGFDGKLKFTYTKELDKKSEEYLKQLELMRGDNEDATNDEVFSVADKGFATIIPLRDGKLHTYELEYYSSESRKQWAFNPNDEEHWASAVFLGATDSIIVLEVSKKDRAMSGKTTASIIGLNYETKKKVFELDGSKDKFNFVPQYCTKLENSSNLLFMGSYFSKTDDIVRDFSQGLAIYIISPTGQVVSSTYNSWAKDIGKYVNLNEKGKIDDIGYLFFHNIIQSSNGKLFAVGEGYKRVADAAGIAVNALSMLGGRVNGGGNTKIKVTDMVILQFTPDYKIAGATIQQKNSNSFHTMYADLNSQHALALYVKALGGFDYAFTTADKEVNSFAICYNDYERSSDYKGETFHTMRYNGTKFSNDKLELASKASSLKVFPAKPGSVMIMEYFKKEKRLNLRLEKVN</sequence>
<dbReference type="Proteomes" id="UP001207468">
    <property type="component" value="Unassembled WGS sequence"/>
</dbReference>
<comment type="caution">
    <text evidence="1">The sequence shown here is derived from an EMBL/GenBank/DDBJ whole genome shotgun (WGS) entry which is preliminary data.</text>
</comment>
<dbReference type="EMBL" id="JAGFNK010001219">
    <property type="protein sequence ID" value="KAI9433628.1"/>
    <property type="molecule type" value="Genomic_DNA"/>
</dbReference>
<protein>
    <submittedName>
        <fullName evidence="1">Uncharacterized protein</fullName>
    </submittedName>
</protein>
<gene>
    <name evidence="1" type="ORF">F5148DRAFT_1295414</name>
</gene>
<evidence type="ECO:0000313" key="2">
    <source>
        <dbReference type="Proteomes" id="UP001207468"/>
    </source>
</evidence>
<reference evidence="1" key="1">
    <citation type="submission" date="2021-03" db="EMBL/GenBank/DDBJ databases">
        <title>Evolutionary priming and transition to the ectomycorrhizal habit in an iconic lineage of mushroom-forming fungi: is preadaptation a requirement?</title>
        <authorList>
            <consortium name="DOE Joint Genome Institute"/>
            <person name="Looney B.P."/>
            <person name="Miyauchi S."/>
            <person name="Morin E."/>
            <person name="Drula E."/>
            <person name="Courty P.E."/>
            <person name="Chicoki N."/>
            <person name="Fauchery L."/>
            <person name="Kohler A."/>
            <person name="Kuo A."/>
            <person name="LaButti K."/>
            <person name="Pangilinan J."/>
            <person name="Lipzen A."/>
            <person name="Riley R."/>
            <person name="Andreopoulos W."/>
            <person name="He G."/>
            <person name="Johnson J."/>
            <person name="Barry K.W."/>
            <person name="Grigoriev I.V."/>
            <person name="Nagy L."/>
            <person name="Hibbett D."/>
            <person name="Henrissat B."/>
            <person name="Matheny P.B."/>
            <person name="Labbe J."/>
            <person name="Martin A.F."/>
        </authorList>
    </citation>
    <scope>NUCLEOTIDE SEQUENCE</scope>
    <source>
        <strain evidence="1">BPL698</strain>
    </source>
</reference>
<keyword evidence="2" id="KW-1185">Reference proteome</keyword>